<dbReference type="KEGG" id="dwu:DVJ83_07980"/>
<dbReference type="PANTHER" id="PTHR43782:SF3">
    <property type="entry name" value="ARGINASE"/>
    <property type="match status" value="1"/>
</dbReference>
<dbReference type="RefSeq" id="WP_114671992.1">
    <property type="nucleotide sequence ID" value="NZ_CP031158.1"/>
</dbReference>
<name>A0A345IHE1_9DEIO</name>
<feature type="binding site" evidence="10">
    <location>
        <position position="230"/>
    </location>
    <ligand>
        <name>Mn(2+)</name>
        <dbReference type="ChEBI" id="CHEBI:29035"/>
        <label>1</label>
    </ligand>
</feature>
<dbReference type="GO" id="GO:0004053">
    <property type="term" value="F:arginase activity"/>
    <property type="evidence" value="ECO:0007669"/>
    <property type="project" value="UniProtKB-UniRule"/>
</dbReference>
<dbReference type="SUPFAM" id="SSF52768">
    <property type="entry name" value="Arginase/deacetylase"/>
    <property type="match status" value="1"/>
</dbReference>
<dbReference type="EC" id="3.5.3.1" evidence="2 9"/>
<keyword evidence="5 10" id="KW-0479">Metal-binding</keyword>
<dbReference type="PANTHER" id="PTHR43782">
    <property type="entry name" value="ARGINASE"/>
    <property type="match status" value="1"/>
</dbReference>
<dbReference type="PRINTS" id="PR00116">
    <property type="entry name" value="ARGINASE"/>
</dbReference>
<dbReference type="Proteomes" id="UP000253744">
    <property type="component" value="Chromosome"/>
</dbReference>
<keyword evidence="7 10" id="KW-0464">Manganese</keyword>
<dbReference type="EMBL" id="CP031158">
    <property type="protein sequence ID" value="AXG99113.1"/>
    <property type="molecule type" value="Genomic_DNA"/>
</dbReference>
<feature type="binding site" evidence="10">
    <location>
        <position position="228"/>
    </location>
    <ligand>
        <name>Mn(2+)</name>
        <dbReference type="ChEBI" id="CHEBI:29035"/>
        <label>1</label>
    </ligand>
</feature>
<dbReference type="PIRSF" id="PIRSF036979">
    <property type="entry name" value="Arginase"/>
    <property type="match status" value="1"/>
</dbReference>
<feature type="binding site" evidence="10">
    <location>
        <position position="122"/>
    </location>
    <ligand>
        <name>Mn(2+)</name>
        <dbReference type="ChEBI" id="CHEBI:29035"/>
        <label>1</label>
    </ligand>
</feature>
<evidence type="ECO:0000256" key="1">
    <source>
        <dbReference type="ARBA" id="ARBA00005098"/>
    </source>
</evidence>
<dbReference type="PROSITE" id="PS51409">
    <property type="entry name" value="ARGINASE_2"/>
    <property type="match status" value="1"/>
</dbReference>
<protein>
    <recommendedName>
        <fullName evidence="3 9">Arginase</fullName>
        <ecNumber evidence="2 9">3.5.3.1</ecNumber>
    </recommendedName>
</protein>
<keyword evidence="4 12" id="KW-0056">Arginine metabolism</keyword>
<dbReference type="InterPro" id="IPR014033">
    <property type="entry name" value="Arginase"/>
</dbReference>
<evidence type="ECO:0000313" key="13">
    <source>
        <dbReference type="EMBL" id="AXG99113.1"/>
    </source>
</evidence>
<comment type="catalytic activity">
    <reaction evidence="8 12">
        <text>L-arginine + H2O = urea + L-ornithine</text>
        <dbReference type="Rhea" id="RHEA:20569"/>
        <dbReference type="ChEBI" id="CHEBI:15377"/>
        <dbReference type="ChEBI" id="CHEBI:16199"/>
        <dbReference type="ChEBI" id="CHEBI:32682"/>
        <dbReference type="ChEBI" id="CHEBI:46911"/>
        <dbReference type="EC" id="3.5.3.1"/>
    </reaction>
</comment>
<sequence length="301" mass="32256">MNISILGIPMDLGAGRRGVDMGPSALRNAHLAHALRDLGHHVSDLGDIDVAIPETLDKHATAGLVFLDPILAACRTAAERVMALPEDVFPLTLGGDHSVSMGTVTGNGLRGRPGRTGVIWVDAHTDYNTPESSPSGNIHGMPVAHLTGRGDERLTRLDGLVSGDWAIRPEDVVMIGIRSVDARERELLREAGIKAYTMKDVDQLGITRIHEETQERLSDVERLHVSFDADALDPGVCPGVGTPIPGGLSYREGHLLMELLSESGRVTSMDIVEVNPILDTRNQTAEVMVGMAASLLGQRIL</sequence>
<comment type="similarity">
    <text evidence="11 12">Belongs to the arginase family.</text>
</comment>
<proteinExistence type="inferred from homology"/>
<dbReference type="AlphaFoldDB" id="A0A345IHE1"/>
<dbReference type="InterPro" id="IPR023696">
    <property type="entry name" value="Ureohydrolase_dom_sf"/>
</dbReference>
<evidence type="ECO:0000256" key="10">
    <source>
        <dbReference type="PIRSR" id="PIRSR036979-1"/>
    </source>
</evidence>
<dbReference type="NCBIfam" id="TIGR01229">
    <property type="entry name" value="rocF_arginase"/>
    <property type="match status" value="1"/>
</dbReference>
<dbReference type="Pfam" id="PF00491">
    <property type="entry name" value="Arginase"/>
    <property type="match status" value="1"/>
</dbReference>
<evidence type="ECO:0000256" key="11">
    <source>
        <dbReference type="PROSITE-ProRule" id="PRU00742"/>
    </source>
</evidence>
<dbReference type="GO" id="GO:0005737">
    <property type="term" value="C:cytoplasm"/>
    <property type="evidence" value="ECO:0007669"/>
    <property type="project" value="TreeGrafter"/>
</dbReference>
<comment type="pathway">
    <text evidence="1">Nitrogen metabolism; urea cycle; L-ornithine and urea from L-arginine: step 1/1.</text>
</comment>
<evidence type="ECO:0000256" key="7">
    <source>
        <dbReference type="ARBA" id="ARBA00023211"/>
    </source>
</evidence>
<evidence type="ECO:0000256" key="4">
    <source>
        <dbReference type="ARBA" id="ARBA00022503"/>
    </source>
</evidence>
<evidence type="ECO:0000313" key="14">
    <source>
        <dbReference type="Proteomes" id="UP000253744"/>
    </source>
</evidence>
<gene>
    <name evidence="13" type="primary">rocF</name>
    <name evidence="13" type="ORF">DVJ83_07980</name>
</gene>
<dbReference type="GO" id="GO:0030145">
    <property type="term" value="F:manganese ion binding"/>
    <property type="evidence" value="ECO:0007669"/>
    <property type="project" value="TreeGrafter"/>
</dbReference>
<evidence type="ECO:0000256" key="5">
    <source>
        <dbReference type="ARBA" id="ARBA00022723"/>
    </source>
</evidence>
<reference evidence="13 14" key="1">
    <citation type="submission" date="2018-07" db="EMBL/GenBank/DDBJ databases">
        <title>Complete Genome and Methylome Analysis of Deinococcus wulumuqiensis NEB 479.</title>
        <authorList>
            <person name="Fomenkov A."/>
            <person name="Luyten Y."/>
            <person name="Vincze T."/>
            <person name="Anton B.P."/>
            <person name="Clark T."/>
            <person name="Roberts R.J."/>
            <person name="Morgan R.D."/>
        </authorList>
    </citation>
    <scope>NUCLEOTIDE SEQUENCE [LARGE SCALE GENOMIC DNA]</scope>
    <source>
        <strain evidence="13 14">NEB 479</strain>
    </source>
</reference>
<evidence type="ECO:0000256" key="9">
    <source>
        <dbReference type="NCBIfam" id="TIGR01229"/>
    </source>
</evidence>
<dbReference type="STRING" id="1288484.GCA_000348665_01211"/>
<evidence type="ECO:0000256" key="8">
    <source>
        <dbReference type="ARBA" id="ARBA00047391"/>
    </source>
</evidence>
<accession>A0A345IHE1</accession>
<evidence type="ECO:0000256" key="12">
    <source>
        <dbReference type="RuleBase" id="RU361159"/>
    </source>
</evidence>
<evidence type="ECO:0000256" key="6">
    <source>
        <dbReference type="ARBA" id="ARBA00022801"/>
    </source>
</evidence>
<feature type="binding site" evidence="10">
    <location>
        <position position="126"/>
    </location>
    <ligand>
        <name>Mn(2+)</name>
        <dbReference type="ChEBI" id="CHEBI:29035"/>
        <label>2</label>
    </ligand>
</feature>
<keyword evidence="6 12" id="KW-0378">Hydrolase</keyword>
<evidence type="ECO:0000256" key="2">
    <source>
        <dbReference type="ARBA" id="ARBA00012168"/>
    </source>
</evidence>
<organism evidence="13 14">
    <name type="scientific">Deinococcus wulumuqiensis</name>
    <dbReference type="NCBI Taxonomy" id="980427"/>
    <lineage>
        <taxon>Bacteria</taxon>
        <taxon>Thermotogati</taxon>
        <taxon>Deinococcota</taxon>
        <taxon>Deinococci</taxon>
        <taxon>Deinococcales</taxon>
        <taxon>Deinococcaceae</taxon>
        <taxon>Deinococcus</taxon>
    </lineage>
</organism>
<comment type="cofactor">
    <cofactor evidence="10 12">
        <name>Mn(2+)</name>
        <dbReference type="ChEBI" id="CHEBI:29035"/>
    </cofactor>
    <text evidence="10 12">Binds 2 manganese ions per subunit.</text>
</comment>
<dbReference type="Gene3D" id="3.40.800.10">
    <property type="entry name" value="Ureohydrolase domain"/>
    <property type="match status" value="1"/>
</dbReference>
<dbReference type="InterPro" id="IPR006035">
    <property type="entry name" value="Ureohydrolase"/>
</dbReference>
<dbReference type="CDD" id="cd09989">
    <property type="entry name" value="Arginase"/>
    <property type="match status" value="1"/>
</dbReference>
<feature type="binding site" evidence="10">
    <location>
        <position position="124"/>
    </location>
    <ligand>
        <name>Mn(2+)</name>
        <dbReference type="ChEBI" id="CHEBI:29035"/>
        <label>2</label>
    </ligand>
</feature>
<dbReference type="GO" id="GO:0006525">
    <property type="term" value="P:arginine metabolic process"/>
    <property type="evidence" value="ECO:0007669"/>
    <property type="project" value="UniProtKB-KW"/>
</dbReference>
<feature type="binding site" evidence="10">
    <location>
        <position position="97"/>
    </location>
    <ligand>
        <name>Mn(2+)</name>
        <dbReference type="ChEBI" id="CHEBI:29035"/>
        <label>1</label>
    </ligand>
</feature>
<dbReference type="FunFam" id="3.40.800.10:FF:000012">
    <property type="entry name" value="Arginase"/>
    <property type="match status" value="1"/>
</dbReference>
<evidence type="ECO:0000256" key="3">
    <source>
        <dbReference type="ARBA" id="ARBA00018123"/>
    </source>
</evidence>